<organism evidence="8 9">
    <name type="scientific">Penicillium flavigenum</name>
    <dbReference type="NCBI Taxonomy" id="254877"/>
    <lineage>
        <taxon>Eukaryota</taxon>
        <taxon>Fungi</taxon>
        <taxon>Dikarya</taxon>
        <taxon>Ascomycota</taxon>
        <taxon>Pezizomycotina</taxon>
        <taxon>Eurotiomycetes</taxon>
        <taxon>Eurotiomycetidae</taxon>
        <taxon>Eurotiales</taxon>
        <taxon>Aspergillaceae</taxon>
        <taxon>Penicillium</taxon>
    </lineage>
</organism>
<dbReference type="GO" id="GO:0003677">
    <property type="term" value="F:DNA binding"/>
    <property type="evidence" value="ECO:0007669"/>
    <property type="project" value="UniProtKB-KW"/>
</dbReference>
<keyword evidence="6" id="KW-0812">Transmembrane</keyword>
<dbReference type="InterPro" id="IPR036864">
    <property type="entry name" value="Zn2-C6_fun-type_DNA-bd_sf"/>
</dbReference>
<dbReference type="Pfam" id="PF11951">
    <property type="entry name" value="Fungal_trans_2"/>
    <property type="match status" value="1"/>
</dbReference>
<feature type="region of interest" description="Disordered" evidence="5">
    <location>
        <begin position="21"/>
        <end position="65"/>
    </location>
</feature>
<dbReference type="CDD" id="cd00067">
    <property type="entry name" value="GAL4"/>
    <property type="match status" value="1"/>
</dbReference>
<accession>A0A1V6TWC2</accession>
<dbReference type="EMBL" id="MLQL01000003">
    <property type="protein sequence ID" value="OQE30284.1"/>
    <property type="molecule type" value="Genomic_DNA"/>
</dbReference>
<keyword evidence="6" id="KW-0472">Membrane</keyword>
<evidence type="ECO:0000256" key="4">
    <source>
        <dbReference type="ARBA" id="ARBA00023242"/>
    </source>
</evidence>
<dbReference type="InterPro" id="IPR001138">
    <property type="entry name" value="Zn2Cys6_DnaBD"/>
</dbReference>
<evidence type="ECO:0000256" key="2">
    <source>
        <dbReference type="ARBA" id="ARBA00023125"/>
    </source>
</evidence>
<evidence type="ECO:0000259" key="7">
    <source>
        <dbReference type="PROSITE" id="PS50048"/>
    </source>
</evidence>
<protein>
    <recommendedName>
        <fullName evidence="7">Zn(2)-C6 fungal-type domain-containing protein</fullName>
    </recommendedName>
</protein>
<dbReference type="AlphaFoldDB" id="A0A1V6TWC2"/>
<dbReference type="GO" id="GO:0001228">
    <property type="term" value="F:DNA-binding transcription activator activity, RNA polymerase II-specific"/>
    <property type="evidence" value="ECO:0007669"/>
    <property type="project" value="TreeGrafter"/>
</dbReference>
<dbReference type="PANTHER" id="PTHR47784:SF7">
    <property type="entry name" value="ZN(II)2CYS6 TRANSCRIPTION FACTOR (EUROFUNG)"/>
    <property type="match status" value="1"/>
</dbReference>
<keyword evidence="6" id="KW-1133">Transmembrane helix</keyword>
<reference evidence="9" key="1">
    <citation type="journal article" date="2017" name="Nat. Microbiol.">
        <title>Global analysis of biosynthetic gene clusters reveals vast potential of secondary metabolite production in Penicillium species.</title>
        <authorList>
            <person name="Nielsen J.C."/>
            <person name="Grijseels S."/>
            <person name="Prigent S."/>
            <person name="Ji B."/>
            <person name="Dainat J."/>
            <person name="Nielsen K.F."/>
            <person name="Frisvad J.C."/>
            <person name="Workman M."/>
            <person name="Nielsen J."/>
        </authorList>
    </citation>
    <scope>NUCLEOTIDE SEQUENCE [LARGE SCALE GENOMIC DNA]</scope>
    <source>
        <strain evidence="9">IBT 14082</strain>
    </source>
</reference>
<dbReference type="PROSITE" id="PS00463">
    <property type="entry name" value="ZN2_CY6_FUNGAL_1"/>
    <property type="match status" value="1"/>
</dbReference>
<feature type="transmembrane region" description="Helical" evidence="6">
    <location>
        <begin position="392"/>
        <end position="410"/>
    </location>
</feature>
<feature type="domain" description="Zn(2)-C6 fungal-type" evidence="7">
    <location>
        <begin position="68"/>
        <end position="99"/>
    </location>
</feature>
<gene>
    <name evidence="8" type="ORF">PENFLA_c003G04059</name>
</gene>
<dbReference type="InterPro" id="IPR053157">
    <property type="entry name" value="Sterol_Uptake_Regulator"/>
</dbReference>
<sequence>MQVRMDPKTWIPGQSFSVTMSPLPSQRLHAPMPQDGSSYSELELGPKTLAETRPSRTKKRPHTKSRQGCLNCKARRVKCQETQPHPCSNCVGRNMVCVYPSKDQVLRRRRPVSSEHPHRQEEWGHGSIISTSTTSALTGWKSLPYNSPDTFSAADLRFLHHFLIAAYPHLPFGSEGIWKTSLPAYAHECPHLMHSILCLGASHLSRITPNGDKYMPLAIAHRGKALKALGEALTTSDQCTRTELDLLLATTYALTIQSNYMEDGLVDFLVMVRGCAVITLRILDIYQGSEMFDSLTSEAIYTRILPLLPLTTCCDSEMLDISILTLEGIQPLLLTRSDRITYQAILNIYRGLQHSARNGFIALSEIYNSWVRIGSQEFMEFLDPGNHVSRMLLLHFVAITIMMWPVFCILRPSMLETPMADLACRQWGVDIYQNLPLEMRELVDWQAGYIASGGDIANAIKTSGNGLEKVSSLECLCHQTKG</sequence>
<dbReference type="Gene3D" id="4.10.240.10">
    <property type="entry name" value="Zn(2)-C6 fungal-type DNA-binding domain"/>
    <property type="match status" value="1"/>
</dbReference>
<dbReference type="Pfam" id="PF00172">
    <property type="entry name" value="Zn_clus"/>
    <property type="match status" value="1"/>
</dbReference>
<keyword evidence="2" id="KW-0238">DNA-binding</keyword>
<name>A0A1V6TWC2_9EURO</name>
<dbReference type="PANTHER" id="PTHR47784">
    <property type="entry name" value="STEROL UPTAKE CONTROL PROTEIN 2"/>
    <property type="match status" value="1"/>
</dbReference>
<proteinExistence type="predicted"/>
<evidence type="ECO:0000256" key="1">
    <source>
        <dbReference type="ARBA" id="ARBA00023015"/>
    </source>
</evidence>
<evidence type="ECO:0000256" key="3">
    <source>
        <dbReference type="ARBA" id="ARBA00023163"/>
    </source>
</evidence>
<keyword evidence="1" id="KW-0805">Transcription regulation</keyword>
<evidence type="ECO:0000313" key="9">
    <source>
        <dbReference type="Proteomes" id="UP000191342"/>
    </source>
</evidence>
<comment type="caution">
    <text evidence="8">The sequence shown here is derived from an EMBL/GenBank/DDBJ whole genome shotgun (WGS) entry which is preliminary data.</text>
</comment>
<keyword evidence="4" id="KW-0539">Nucleus</keyword>
<evidence type="ECO:0000313" key="8">
    <source>
        <dbReference type="EMBL" id="OQE30284.1"/>
    </source>
</evidence>
<keyword evidence="9" id="KW-1185">Reference proteome</keyword>
<keyword evidence="3" id="KW-0804">Transcription</keyword>
<dbReference type="GO" id="GO:0008270">
    <property type="term" value="F:zinc ion binding"/>
    <property type="evidence" value="ECO:0007669"/>
    <property type="project" value="InterPro"/>
</dbReference>
<dbReference type="Proteomes" id="UP000191342">
    <property type="component" value="Unassembled WGS sequence"/>
</dbReference>
<evidence type="ECO:0000256" key="5">
    <source>
        <dbReference type="SAM" id="MobiDB-lite"/>
    </source>
</evidence>
<evidence type="ECO:0000256" key="6">
    <source>
        <dbReference type="SAM" id="Phobius"/>
    </source>
</evidence>
<dbReference type="SMART" id="SM00066">
    <property type="entry name" value="GAL4"/>
    <property type="match status" value="1"/>
</dbReference>
<feature type="compositionally biased region" description="Basic residues" evidence="5">
    <location>
        <begin position="55"/>
        <end position="65"/>
    </location>
</feature>
<dbReference type="STRING" id="254877.A0A1V6TWC2"/>
<dbReference type="SUPFAM" id="SSF57701">
    <property type="entry name" value="Zn2/Cys6 DNA-binding domain"/>
    <property type="match status" value="1"/>
</dbReference>
<dbReference type="OrthoDB" id="416217at2759"/>
<dbReference type="PROSITE" id="PS50048">
    <property type="entry name" value="ZN2_CY6_FUNGAL_2"/>
    <property type="match status" value="1"/>
</dbReference>
<dbReference type="InterPro" id="IPR021858">
    <property type="entry name" value="Fun_TF"/>
</dbReference>